<gene>
    <name evidence="2" type="ORF">CLF_113069</name>
</gene>
<reference evidence="2" key="1">
    <citation type="journal article" date="2011" name="Genome Biol.">
        <title>The draft genome of the carcinogenic human liver fluke Clonorchis sinensis.</title>
        <authorList>
            <person name="Wang X."/>
            <person name="Chen W."/>
            <person name="Huang Y."/>
            <person name="Sun J."/>
            <person name="Men J."/>
            <person name="Liu H."/>
            <person name="Luo F."/>
            <person name="Guo L."/>
            <person name="Lv X."/>
            <person name="Deng C."/>
            <person name="Zhou C."/>
            <person name="Fan Y."/>
            <person name="Li X."/>
            <person name="Huang L."/>
            <person name="Hu Y."/>
            <person name="Liang C."/>
            <person name="Hu X."/>
            <person name="Xu J."/>
            <person name="Yu X."/>
        </authorList>
    </citation>
    <scope>NUCLEOTIDE SEQUENCE [LARGE SCALE GENOMIC DNA]</scope>
    <source>
        <strain evidence="2">Henan</strain>
    </source>
</reference>
<organism evidence="2 3">
    <name type="scientific">Clonorchis sinensis</name>
    <name type="common">Chinese liver fluke</name>
    <dbReference type="NCBI Taxonomy" id="79923"/>
    <lineage>
        <taxon>Eukaryota</taxon>
        <taxon>Metazoa</taxon>
        <taxon>Spiralia</taxon>
        <taxon>Lophotrochozoa</taxon>
        <taxon>Platyhelminthes</taxon>
        <taxon>Trematoda</taxon>
        <taxon>Digenea</taxon>
        <taxon>Opisthorchiida</taxon>
        <taxon>Opisthorchiata</taxon>
        <taxon>Opisthorchiidae</taxon>
        <taxon>Clonorchis</taxon>
    </lineage>
</organism>
<proteinExistence type="predicted"/>
<dbReference type="AlphaFoldDB" id="G7YXK0"/>
<keyword evidence="3" id="KW-1185">Reference proteome</keyword>
<evidence type="ECO:0000313" key="2">
    <source>
        <dbReference type="EMBL" id="GAA57680.1"/>
    </source>
</evidence>
<sequence length="159" mass="18219">MNGTPRRVKSTDALNWIQRTHHYVQRTNSPTGTLRTNRMLDSQMKKQVTLWRQINKGHMPKPGKAEDRGQSSTNQSTRAVEAKDKGHVGIAEAEQPWETPDRTTPMIEGELQPLNDTNGGGFVESLDPVYQSVNLYHRVQCEFRKRRKIIVVQHDNQTC</sequence>
<reference key="2">
    <citation type="submission" date="2011-10" db="EMBL/GenBank/DDBJ databases">
        <title>The genome and transcriptome sequence of Clonorchis sinensis provide insights into the carcinogenic liver fluke.</title>
        <authorList>
            <person name="Wang X."/>
            <person name="Huang Y."/>
            <person name="Chen W."/>
            <person name="Liu H."/>
            <person name="Guo L."/>
            <person name="Chen Y."/>
            <person name="Luo F."/>
            <person name="Zhou W."/>
            <person name="Sun J."/>
            <person name="Mao Q."/>
            <person name="Liang P."/>
            <person name="Zhou C."/>
            <person name="Tian Y."/>
            <person name="Men J."/>
            <person name="Lv X."/>
            <person name="Huang L."/>
            <person name="Zhou J."/>
            <person name="Hu Y."/>
            <person name="Li R."/>
            <person name="Zhang F."/>
            <person name="Lei H."/>
            <person name="Li X."/>
            <person name="Hu X."/>
            <person name="Liang C."/>
            <person name="Xu J."/>
            <person name="Wu Z."/>
            <person name="Yu X."/>
        </authorList>
    </citation>
    <scope>NUCLEOTIDE SEQUENCE</scope>
    <source>
        <strain>Henan</strain>
    </source>
</reference>
<accession>G7YXK0</accession>
<dbReference type="Proteomes" id="UP000008909">
    <property type="component" value="Unassembled WGS sequence"/>
</dbReference>
<dbReference type="EMBL" id="DF144951">
    <property type="protein sequence ID" value="GAA57680.1"/>
    <property type="molecule type" value="Genomic_DNA"/>
</dbReference>
<protein>
    <submittedName>
        <fullName evidence="2">Uncharacterized protein</fullName>
    </submittedName>
</protein>
<evidence type="ECO:0000256" key="1">
    <source>
        <dbReference type="SAM" id="MobiDB-lite"/>
    </source>
</evidence>
<evidence type="ECO:0000313" key="3">
    <source>
        <dbReference type="Proteomes" id="UP000008909"/>
    </source>
</evidence>
<feature type="region of interest" description="Disordered" evidence="1">
    <location>
        <begin position="57"/>
        <end position="104"/>
    </location>
</feature>
<name>G7YXK0_CLOSI</name>